<comment type="caution">
    <text evidence="1">The sequence shown here is derived from an EMBL/GenBank/DDBJ whole genome shotgun (WGS) entry which is preliminary data.</text>
</comment>
<evidence type="ECO:0000313" key="2">
    <source>
        <dbReference type="Proteomes" id="UP001334005"/>
    </source>
</evidence>
<name>A0ABU8Z2D8_9ENTR</name>
<dbReference type="RefSeq" id="WP_331834157.1">
    <property type="nucleotide sequence ID" value="NZ_JARXNH020000050.1"/>
</dbReference>
<gene>
    <name evidence="1" type="ORF">QFI66_006260</name>
</gene>
<reference evidence="1 2" key="1">
    <citation type="submission" date="2024-03" db="EMBL/GenBank/DDBJ databases">
        <title>Two novel Raoultella species associated with bleeding cankers of broadleaf hosts, Raoultella scottia sp. nov. and Raoultella lignicola sp. nov.</title>
        <authorList>
            <person name="Brady C.L."/>
        </authorList>
    </citation>
    <scope>NUCLEOTIDE SEQUENCE [LARGE SCALE GENOMIC DNA]</scope>
    <source>
        <strain evidence="1 2">BAC 10a-01-01</strain>
    </source>
</reference>
<protein>
    <submittedName>
        <fullName evidence="1">Uncharacterized protein</fullName>
    </submittedName>
</protein>
<keyword evidence="2" id="KW-1185">Reference proteome</keyword>
<evidence type="ECO:0000313" key="1">
    <source>
        <dbReference type="EMBL" id="MEK0247722.1"/>
    </source>
</evidence>
<proteinExistence type="predicted"/>
<organism evidence="1 2">
    <name type="scientific">Raoultella scottii</name>
    <dbReference type="NCBI Taxonomy" id="3040937"/>
    <lineage>
        <taxon>Bacteria</taxon>
        <taxon>Pseudomonadati</taxon>
        <taxon>Pseudomonadota</taxon>
        <taxon>Gammaproteobacteria</taxon>
        <taxon>Enterobacterales</taxon>
        <taxon>Enterobacteriaceae</taxon>
        <taxon>Klebsiella/Raoultella group</taxon>
        <taxon>Raoultella</taxon>
    </lineage>
</organism>
<dbReference type="EMBL" id="JARXNH020000050">
    <property type="protein sequence ID" value="MEK0247722.1"/>
    <property type="molecule type" value="Genomic_DNA"/>
</dbReference>
<sequence>MKHPAATALAIPRIVPEGLFRKLTARAAAAFSQLIGGFAQ</sequence>
<accession>A0ABU8Z2D8</accession>
<dbReference type="Proteomes" id="UP001334005">
    <property type="component" value="Unassembled WGS sequence"/>
</dbReference>